<feature type="compositionally biased region" description="Polar residues" evidence="1">
    <location>
        <begin position="183"/>
        <end position="200"/>
    </location>
</feature>
<evidence type="ECO:0000256" key="1">
    <source>
        <dbReference type="SAM" id="MobiDB-lite"/>
    </source>
</evidence>
<name>A0AA40DNF9_9PEZI</name>
<feature type="compositionally biased region" description="Basic and acidic residues" evidence="1">
    <location>
        <begin position="733"/>
        <end position="745"/>
    </location>
</feature>
<accession>A0AA40DNF9</accession>
<feature type="compositionally biased region" description="Basic and acidic residues" evidence="1">
    <location>
        <begin position="585"/>
        <end position="608"/>
    </location>
</feature>
<dbReference type="EMBL" id="JAUKUA010000006">
    <property type="protein sequence ID" value="KAK0707287.1"/>
    <property type="molecule type" value="Genomic_DNA"/>
</dbReference>
<evidence type="ECO:0000313" key="4">
    <source>
        <dbReference type="Proteomes" id="UP001172102"/>
    </source>
</evidence>
<sequence>MKSWIDLCVKKHGSGCQNKHGKSSEFRQLVESTYFGVIDVIGMQLKPLPIVSGQPECYVALSYVWGGGGHPSTSQKPYTTTRANVMGHIQHGGLEKAWDKLPQTIQDTILLVSQLGERYLWIDSLCIVQGSNSSWELNAKSMHLVYGNAHFTICAADDNAETGLRAVDTVLRTFEHGDHRNSRTTAHTPVSTPSNTSPVAQTGRARHRASSPFPSGGSASSSASSSQPTIAVGSQPPKTATTTTTSTPRLRMAAQEMRQHRRATDEANPPPLTAECLPGIRLLVARPTEAVIQDSPWNQRGWTSQECLLSRRCLIFAEGHVYFQCRSAVISCHGTGPNQAQGRLDSLPRRVVAPGGADESAAPLRAAFAAFFSRPAVDVLEGNTMKRNLWPSFMGGHTRTTLGYLLIRGGYTFWKAIHWRPPFTGGHSLFQQDASQQAGAEATEDVASQQRRNRRGSSCTQDDMGNCNCQLESDGFGAKDFPSWSWSGWMGGKAEYQLSMVEGCLQNVQEWLRDHTWILWHVRDYEGNLRPLWNNELLFQDVSEEARWRGYAGRPVESGPTFAHGHGSRRRTVSITATVGGHDSPSGHRDRHEPHNRPVPDIYAERRYPQRPPPAPAELLRSHIPSRTTGDAPDTMHGRRRRSEGTGPYASAGWHRSSNAAYLQRLPIGYYDDGADNDDHDHDDGDRDGVSMRPEGPRIGQASVRSRPASQIPVASVGETTHRAFIVPGYTRETVHHTHNPRYDPPRPSGIPRPRSPPPGRSYHEGHDGLDPSDSDHSVETTTATTATSSTSSDYDDNSCETESRSDGRPAATQDMYGRPLGPGLCRCSVVDRAGDWCGSVVLPLKWIAAGWEGVLLMFIAFSDAKGLTADECPVWSYYIPKEKDESEWDLYFVMIVDRNRERALWERVAVGKVFQAAFSDAVWDEIKLG</sequence>
<feature type="region of interest" description="Disordered" evidence="1">
    <location>
        <begin position="432"/>
        <end position="461"/>
    </location>
</feature>
<dbReference type="InterPro" id="IPR010730">
    <property type="entry name" value="HET"/>
</dbReference>
<feature type="compositionally biased region" description="Basic and acidic residues" evidence="1">
    <location>
        <begin position="677"/>
        <end position="690"/>
    </location>
</feature>
<feature type="region of interest" description="Disordered" evidence="1">
    <location>
        <begin position="175"/>
        <end position="272"/>
    </location>
</feature>
<dbReference type="Pfam" id="PF06985">
    <property type="entry name" value="HET"/>
    <property type="match status" value="1"/>
</dbReference>
<dbReference type="PANTHER" id="PTHR33112:SF12">
    <property type="entry name" value="HETEROKARYON INCOMPATIBILITY DOMAIN-CONTAINING PROTEIN"/>
    <property type="match status" value="1"/>
</dbReference>
<feature type="compositionally biased region" description="Pro residues" evidence="1">
    <location>
        <begin position="746"/>
        <end position="760"/>
    </location>
</feature>
<evidence type="ECO:0000313" key="3">
    <source>
        <dbReference type="EMBL" id="KAK0707287.1"/>
    </source>
</evidence>
<dbReference type="Proteomes" id="UP001172102">
    <property type="component" value="Unassembled WGS sequence"/>
</dbReference>
<feature type="compositionally biased region" description="Basic and acidic residues" evidence="1">
    <location>
        <begin position="762"/>
        <end position="779"/>
    </location>
</feature>
<feature type="compositionally biased region" description="Polar residues" evidence="1">
    <location>
        <begin position="446"/>
        <end position="461"/>
    </location>
</feature>
<comment type="caution">
    <text evidence="3">The sequence shown here is derived from an EMBL/GenBank/DDBJ whole genome shotgun (WGS) entry which is preliminary data.</text>
</comment>
<feature type="region of interest" description="Disordered" evidence="1">
    <location>
        <begin position="731"/>
        <end position="816"/>
    </location>
</feature>
<feature type="compositionally biased region" description="Low complexity" evidence="1">
    <location>
        <begin position="781"/>
        <end position="793"/>
    </location>
</feature>
<dbReference type="AlphaFoldDB" id="A0AA40DNF9"/>
<keyword evidence="4" id="KW-1185">Reference proteome</keyword>
<evidence type="ECO:0000259" key="2">
    <source>
        <dbReference type="Pfam" id="PF06985"/>
    </source>
</evidence>
<gene>
    <name evidence="3" type="ORF">B0H67DRAFT_556014</name>
</gene>
<proteinExistence type="predicted"/>
<feature type="region of interest" description="Disordered" evidence="1">
    <location>
        <begin position="672"/>
        <end position="717"/>
    </location>
</feature>
<reference evidence="3" key="1">
    <citation type="submission" date="2023-06" db="EMBL/GenBank/DDBJ databases">
        <title>Genome-scale phylogeny and comparative genomics of the fungal order Sordariales.</title>
        <authorList>
            <consortium name="Lawrence Berkeley National Laboratory"/>
            <person name="Hensen N."/>
            <person name="Bonometti L."/>
            <person name="Westerberg I."/>
            <person name="Brannstrom I.O."/>
            <person name="Guillou S."/>
            <person name="Cros-Aarteil S."/>
            <person name="Calhoun S."/>
            <person name="Haridas S."/>
            <person name="Kuo A."/>
            <person name="Mondo S."/>
            <person name="Pangilinan J."/>
            <person name="Riley R."/>
            <person name="Labutti K."/>
            <person name="Andreopoulos B."/>
            <person name="Lipzen A."/>
            <person name="Chen C."/>
            <person name="Yanf M."/>
            <person name="Daum C."/>
            <person name="Ng V."/>
            <person name="Clum A."/>
            <person name="Steindorff A."/>
            <person name="Ohm R."/>
            <person name="Martin F."/>
            <person name="Silar P."/>
            <person name="Natvig D."/>
            <person name="Lalanne C."/>
            <person name="Gautier V."/>
            <person name="Ament-Velasquez S.L."/>
            <person name="Kruys A."/>
            <person name="Hutchinson M.I."/>
            <person name="Powell A.J."/>
            <person name="Barry K."/>
            <person name="Miller A.N."/>
            <person name="Grigoriev I.V."/>
            <person name="Debuchy R."/>
            <person name="Gladieux P."/>
            <person name="Thoren M.H."/>
            <person name="Johannesson H."/>
        </authorList>
    </citation>
    <scope>NUCLEOTIDE SEQUENCE</scope>
    <source>
        <strain evidence="3">SMH4607-1</strain>
    </source>
</reference>
<dbReference type="PANTHER" id="PTHR33112">
    <property type="entry name" value="DOMAIN PROTEIN, PUTATIVE-RELATED"/>
    <property type="match status" value="1"/>
</dbReference>
<protein>
    <submittedName>
        <fullName evidence="3">Heterokaryon incompatibility protein-domain-containing protein</fullName>
    </submittedName>
</protein>
<feature type="region of interest" description="Disordered" evidence="1">
    <location>
        <begin position="576"/>
        <end position="654"/>
    </location>
</feature>
<feature type="compositionally biased region" description="Low complexity" evidence="1">
    <location>
        <begin position="210"/>
        <end position="226"/>
    </location>
</feature>
<feature type="domain" description="Heterokaryon incompatibility" evidence="2">
    <location>
        <begin position="58"/>
        <end position="180"/>
    </location>
</feature>
<organism evidence="3 4">
    <name type="scientific">Lasiosphaeris hirsuta</name>
    <dbReference type="NCBI Taxonomy" id="260670"/>
    <lineage>
        <taxon>Eukaryota</taxon>
        <taxon>Fungi</taxon>
        <taxon>Dikarya</taxon>
        <taxon>Ascomycota</taxon>
        <taxon>Pezizomycotina</taxon>
        <taxon>Sordariomycetes</taxon>
        <taxon>Sordariomycetidae</taxon>
        <taxon>Sordariales</taxon>
        <taxon>Lasiosphaeriaceae</taxon>
        <taxon>Lasiosphaeris</taxon>
    </lineage>
</organism>